<dbReference type="SUPFAM" id="SSF52540">
    <property type="entry name" value="P-loop containing nucleoside triphosphate hydrolases"/>
    <property type="match status" value="1"/>
</dbReference>
<evidence type="ECO:0000313" key="8">
    <source>
        <dbReference type="EMBL" id="MFC4071107.1"/>
    </source>
</evidence>
<name>A0ABV8J3F1_9ACTN</name>
<dbReference type="InterPro" id="IPR050445">
    <property type="entry name" value="Bact_polysacc_biosynth/exp"/>
</dbReference>
<keyword evidence="6" id="KW-0812">Transmembrane</keyword>
<dbReference type="EC" id="2.7.10.2" evidence="8"/>
<accession>A0ABV8J3F1</accession>
<dbReference type="CDD" id="cd05387">
    <property type="entry name" value="BY-kinase"/>
    <property type="match status" value="1"/>
</dbReference>
<dbReference type="EMBL" id="JBHSBL010000026">
    <property type="protein sequence ID" value="MFC4071107.1"/>
    <property type="molecule type" value="Genomic_DNA"/>
</dbReference>
<dbReference type="Pfam" id="PF13614">
    <property type="entry name" value="AAA_31"/>
    <property type="match status" value="1"/>
</dbReference>
<dbReference type="Proteomes" id="UP001595867">
    <property type="component" value="Unassembled WGS sequence"/>
</dbReference>
<evidence type="ECO:0000256" key="5">
    <source>
        <dbReference type="ARBA" id="ARBA00023137"/>
    </source>
</evidence>
<dbReference type="NCBIfam" id="TIGR01007">
    <property type="entry name" value="eps_fam"/>
    <property type="match status" value="1"/>
</dbReference>
<evidence type="ECO:0000259" key="7">
    <source>
        <dbReference type="Pfam" id="PF13614"/>
    </source>
</evidence>
<dbReference type="PANTHER" id="PTHR32309">
    <property type="entry name" value="TYROSINE-PROTEIN KINASE"/>
    <property type="match status" value="1"/>
</dbReference>
<evidence type="ECO:0000256" key="3">
    <source>
        <dbReference type="ARBA" id="ARBA00022777"/>
    </source>
</evidence>
<keyword evidence="6" id="KW-1133">Transmembrane helix</keyword>
<keyword evidence="9" id="KW-1185">Reference proteome</keyword>
<dbReference type="InterPro" id="IPR025669">
    <property type="entry name" value="AAA_dom"/>
</dbReference>
<feature type="domain" description="AAA" evidence="7">
    <location>
        <begin position="245"/>
        <end position="387"/>
    </location>
</feature>
<dbReference type="InterPro" id="IPR005702">
    <property type="entry name" value="Wzc-like_C"/>
</dbReference>
<feature type="transmembrane region" description="Helical" evidence="6">
    <location>
        <begin position="143"/>
        <end position="164"/>
    </location>
</feature>
<feature type="transmembrane region" description="Helical" evidence="6">
    <location>
        <begin position="14"/>
        <end position="32"/>
    </location>
</feature>
<evidence type="ECO:0000256" key="1">
    <source>
        <dbReference type="ARBA" id="ARBA00022679"/>
    </source>
</evidence>
<dbReference type="Gene3D" id="3.40.50.300">
    <property type="entry name" value="P-loop containing nucleotide triphosphate hydrolases"/>
    <property type="match status" value="1"/>
</dbReference>
<keyword evidence="2" id="KW-0547">Nucleotide-binding</keyword>
<gene>
    <name evidence="8" type="ORF">ACFO0C_39775</name>
</gene>
<organism evidence="8 9">
    <name type="scientific">Actinoplanes subglobosus</name>
    <dbReference type="NCBI Taxonomy" id="1547892"/>
    <lineage>
        <taxon>Bacteria</taxon>
        <taxon>Bacillati</taxon>
        <taxon>Actinomycetota</taxon>
        <taxon>Actinomycetes</taxon>
        <taxon>Micromonosporales</taxon>
        <taxon>Micromonosporaceae</taxon>
        <taxon>Actinoplanes</taxon>
    </lineage>
</organism>
<keyword evidence="5" id="KW-0829">Tyrosine-protein kinase</keyword>
<keyword evidence="4" id="KW-0067">ATP-binding</keyword>
<dbReference type="RefSeq" id="WP_378071975.1">
    <property type="nucleotide sequence ID" value="NZ_JBHSBL010000026.1"/>
</dbReference>
<proteinExistence type="predicted"/>
<sequence length="494" mass="52259">MTTYGRTARLLRRYGPWVLVVTTAAVGTAWGLHRSAPAGYESEATVLVGTGRDLEDERQVVLSDLVALPAAGRVAQDTTTFLDGLTVEAVPGANVLRFVYTAENPLSARVRARALVESYAAYRVETSVLSEPNLPAAPAARPLLPYLGAGAAAGLLLGTVTAFLRARTRGTIRSREDYARLAGAPVLATVPRVRRSRGADAPIALREPASPAAEAYRYLRSRLLPSLRDTGATTILVTSPGDRQGRTTTAANLAVTLARTGRKVVLVDADLRNPQLHRVFQAPGDRGLTMLLDGDAAAGDVLEDTGVRNLRLLPAGHRRLVPGGGHVDLLDSDRIATVLRSVRDHADVVVLDSPAVLTAADAIALAAVSDQVLLVGDFARTGRETVRRALAELAEVVRGNIRPVLVNVPRSAGALIPHTRPVTANQPLTRDRLQSDADDVAPPGVTSHAYVPIEDTQAYLFTDSRTVAVPIINGTAPERVSPVGSTTTPAVLSD</sequence>
<evidence type="ECO:0000256" key="4">
    <source>
        <dbReference type="ARBA" id="ARBA00022840"/>
    </source>
</evidence>
<evidence type="ECO:0000256" key="2">
    <source>
        <dbReference type="ARBA" id="ARBA00022741"/>
    </source>
</evidence>
<evidence type="ECO:0000256" key="6">
    <source>
        <dbReference type="SAM" id="Phobius"/>
    </source>
</evidence>
<evidence type="ECO:0000313" key="9">
    <source>
        <dbReference type="Proteomes" id="UP001595867"/>
    </source>
</evidence>
<keyword evidence="3" id="KW-0418">Kinase</keyword>
<dbReference type="InterPro" id="IPR027417">
    <property type="entry name" value="P-loop_NTPase"/>
</dbReference>
<dbReference type="GO" id="GO:0004715">
    <property type="term" value="F:non-membrane spanning protein tyrosine kinase activity"/>
    <property type="evidence" value="ECO:0007669"/>
    <property type="project" value="UniProtKB-EC"/>
</dbReference>
<keyword evidence="6" id="KW-0472">Membrane</keyword>
<comment type="caution">
    <text evidence="8">The sequence shown here is derived from an EMBL/GenBank/DDBJ whole genome shotgun (WGS) entry which is preliminary data.</text>
</comment>
<dbReference type="PANTHER" id="PTHR32309:SF31">
    <property type="entry name" value="CAPSULAR EXOPOLYSACCHARIDE FAMILY"/>
    <property type="match status" value="1"/>
</dbReference>
<keyword evidence="1 8" id="KW-0808">Transferase</keyword>
<protein>
    <submittedName>
        <fullName evidence="8">Polysaccharide biosynthesis tyrosine autokinase</fullName>
        <ecNumber evidence="8">2.7.10.2</ecNumber>
    </submittedName>
</protein>
<reference evidence="9" key="1">
    <citation type="journal article" date="2019" name="Int. J. Syst. Evol. Microbiol.">
        <title>The Global Catalogue of Microorganisms (GCM) 10K type strain sequencing project: providing services to taxonomists for standard genome sequencing and annotation.</title>
        <authorList>
            <consortium name="The Broad Institute Genomics Platform"/>
            <consortium name="The Broad Institute Genome Sequencing Center for Infectious Disease"/>
            <person name="Wu L."/>
            <person name="Ma J."/>
        </authorList>
    </citation>
    <scope>NUCLEOTIDE SEQUENCE [LARGE SCALE GENOMIC DNA]</scope>
    <source>
        <strain evidence="9">TBRC 5832</strain>
    </source>
</reference>